<reference evidence="2 3" key="1">
    <citation type="submission" date="2020-11" db="EMBL/GenBank/DDBJ databases">
        <title>Kefir isolates.</title>
        <authorList>
            <person name="Marcisauskas S."/>
            <person name="Kim Y."/>
            <person name="Blasche S."/>
        </authorList>
    </citation>
    <scope>NUCLEOTIDE SEQUENCE [LARGE SCALE GENOMIC DNA]</scope>
    <source>
        <strain evidence="2 3">KR</strain>
    </source>
</reference>
<proteinExistence type="predicted"/>
<evidence type="ECO:0000256" key="1">
    <source>
        <dbReference type="SAM" id="MobiDB-lite"/>
    </source>
</evidence>
<keyword evidence="3" id="KW-1185">Reference proteome</keyword>
<dbReference type="AlphaFoldDB" id="A0A9P6VYI3"/>
<dbReference type="Proteomes" id="UP000777482">
    <property type="component" value="Unassembled WGS sequence"/>
</dbReference>
<protein>
    <submittedName>
        <fullName evidence="2">Uncharacterized protein</fullName>
    </submittedName>
</protein>
<gene>
    <name evidence="2" type="ORF">C6P46_005622</name>
</gene>
<evidence type="ECO:0000313" key="2">
    <source>
        <dbReference type="EMBL" id="KAG0658758.1"/>
    </source>
</evidence>
<accession>A0A9P6VYI3</accession>
<name>A0A9P6VYI3_RHOMI</name>
<dbReference type="EMBL" id="PUHQ01000062">
    <property type="protein sequence ID" value="KAG0658758.1"/>
    <property type="molecule type" value="Genomic_DNA"/>
</dbReference>
<organism evidence="2 3">
    <name type="scientific">Rhodotorula mucilaginosa</name>
    <name type="common">Yeast</name>
    <name type="synonym">Rhodotorula rubra</name>
    <dbReference type="NCBI Taxonomy" id="5537"/>
    <lineage>
        <taxon>Eukaryota</taxon>
        <taxon>Fungi</taxon>
        <taxon>Dikarya</taxon>
        <taxon>Basidiomycota</taxon>
        <taxon>Pucciniomycotina</taxon>
        <taxon>Microbotryomycetes</taxon>
        <taxon>Sporidiobolales</taxon>
        <taxon>Sporidiobolaceae</taxon>
        <taxon>Rhodotorula</taxon>
    </lineage>
</organism>
<sequence length="255" mass="27971">MATPDDDRADGARQPWNSPLYRVELGYIDELLRDVRDGEGEEVAEAVETAIDELRDKDDPGSFLNGQPTFEAMLHLVAALGLWRLDDLTASAEHLRRVHAMATSNTNPRYRRRYEGLMRRATNIAGFPDYPALEEFPRDENSPLWDYPPQVVIDEDGETRLIPPERVRDSVVGRMMLAEGTREACGPVSDIIIPAPPLPSSSETRDKSNDDGAVVGTDRGQGGPGSRSEAATVAEGQSQAGEDKDQVEAGQNEGK</sequence>
<evidence type="ECO:0000313" key="3">
    <source>
        <dbReference type="Proteomes" id="UP000777482"/>
    </source>
</evidence>
<comment type="caution">
    <text evidence="2">The sequence shown here is derived from an EMBL/GenBank/DDBJ whole genome shotgun (WGS) entry which is preliminary data.</text>
</comment>
<feature type="region of interest" description="Disordered" evidence="1">
    <location>
        <begin position="188"/>
        <end position="255"/>
    </location>
</feature>